<protein>
    <recommendedName>
        <fullName evidence="3">SpoVT-AbrB domain-containing protein</fullName>
    </recommendedName>
</protein>
<evidence type="ECO:0000313" key="2">
    <source>
        <dbReference type="Proteomes" id="UP000094056"/>
    </source>
</evidence>
<dbReference type="Proteomes" id="UP000094056">
    <property type="component" value="Unassembled WGS sequence"/>
</dbReference>
<gene>
    <name evidence="1" type="ORF">SCARUB_01336</name>
</gene>
<comment type="caution">
    <text evidence="1">The sequence shown here is derived from an EMBL/GenBank/DDBJ whole genome shotgun (WGS) entry which is preliminary data.</text>
</comment>
<evidence type="ECO:0008006" key="3">
    <source>
        <dbReference type="Google" id="ProtNLM"/>
    </source>
</evidence>
<proteinExistence type="predicted"/>
<dbReference type="AlphaFoldDB" id="A0A1E3XD09"/>
<dbReference type="Gene3D" id="2.10.260.10">
    <property type="match status" value="1"/>
</dbReference>
<name>A0A1E3XD09_9BACT</name>
<organism evidence="1 2">
    <name type="scientific">Candidatus Scalindua rubra</name>
    <dbReference type="NCBI Taxonomy" id="1872076"/>
    <lineage>
        <taxon>Bacteria</taxon>
        <taxon>Pseudomonadati</taxon>
        <taxon>Planctomycetota</taxon>
        <taxon>Candidatus Brocadiia</taxon>
        <taxon>Candidatus Brocadiales</taxon>
        <taxon>Candidatus Scalinduaceae</taxon>
        <taxon>Candidatus Scalindua</taxon>
    </lineage>
</organism>
<evidence type="ECO:0000313" key="1">
    <source>
        <dbReference type="EMBL" id="ODS33512.1"/>
    </source>
</evidence>
<reference evidence="1 2" key="1">
    <citation type="submission" date="2016-07" db="EMBL/GenBank/DDBJ databases">
        <title>Draft genome of Scalindua rubra, obtained from a brine-seawater interface in the Red Sea, sheds light on salt adaptation in anammox bacteria.</title>
        <authorList>
            <person name="Speth D.R."/>
            <person name="Lagkouvardos I."/>
            <person name="Wang Y."/>
            <person name="Qian P.-Y."/>
            <person name="Dutilh B.E."/>
            <person name="Jetten M.S."/>
        </authorList>
    </citation>
    <scope>NUCLEOTIDE SEQUENCE [LARGE SCALE GENOMIC DNA]</scope>
    <source>
        <strain evidence="1">BSI-1</strain>
    </source>
</reference>
<accession>A0A1E3XD09</accession>
<sequence length="151" mass="17420">MALMRGFGVVDEVGGFTIPLHLRRFAGFCFKDKGVVAIKVLRLKGTTRLPYLVIHTPEQIPYIAVMLEAIMLESAGMIDEEGRVVLSEEICEEAKIKPKDLLEIKIHGAKGLRWVKVHNRGTHRMTTLQEKMGRVKEEIEELKWFKKEWKY</sequence>
<dbReference type="EMBL" id="MAYW01000026">
    <property type="protein sequence ID" value="ODS33512.1"/>
    <property type="molecule type" value="Genomic_DNA"/>
</dbReference>